<accession>A0A9W9Z1K8</accession>
<dbReference type="AlphaFoldDB" id="A0A9W9Z1K8"/>
<feature type="coiled-coil region" evidence="1">
    <location>
        <begin position="378"/>
        <end position="412"/>
    </location>
</feature>
<comment type="caution">
    <text evidence="3">The sequence shown here is derived from an EMBL/GenBank/DDBJ whole genome shotgun (WGS) entry which is preliminary data.</text>
</comment>
<name>A0A9W9Z1K8_9CNID</name>
<dbReference type="Proteomes" id="UP001163046">
    <property type="component" value="Unassembled WGS sequence"/>
</dbReference>
<evidence type="ECO:0000313" key="4">
    <source>
        <dbReference type="Proteomes" id="UP001163046"/>
    </source>
</evidence>
<evidence type="ECO:0000256" key="1">
    <source>
        <dbReference type="SAM" id="Coils"/>
    </source>
</evidence>
<gene>
    <name evidence="3" type="ORF">OS493_012876</name>
</gene>
<feature type="region of interest" description="Disordered" evidence="2">
    <location>
        <begin position="193"/>
        <end position="213"/>
    </location>
</feature>
<evidence type="ECO:0000313" key="3">
    <source>
        <dbReference type="EMBL" id="KAJ7373285.1"/>
    </source>
</evidence>
<proteinExistence type="predicted"/>
<reference evidence="3" key="1">
    <citation type="submission" date="2023-01" db="EMBL/GenBank/DDBJ databases">
        <title>Genome assembly of the deep-sea coral Lophelia pertusa.</title>
        <authorList>
            <person name="Herrera S."/>
            <person name="Cordes E."/>
        </authorList>
    </citation>
    <scope>NUCLEOTIDE SEQUENCE</scope>
    <source>
        <strain evidence="3">USNM1676648</strain>
        <tissue evidence="3">Polyp</tissue>
    </source>
</reference>
<keyword evidence="4" id="KW-1185">Reference proteome</keyword>
<dbReference type="EMBL" id="MU826831">
    <property type="protein sequence ID" value="KAJ7373285.1"/>
    <property type="molecule type" value="Genomic_DNA"/>
</dbReference>
<organism evidence="3 4">
    <name type="scientific">Desmophyllum pertusum</name>
    <dbReference type="NCBI Taxonomy" id="174260"/>
    <lineage>
        <taxon>Eukaryota</taxon>
        <taxon>Metazoa</taxon>
        <taxon>Cnidaria</taxon>
        <taxon>Anthozoa</taxon>
        <taxon>Hexacorallia</taxon>
        <taxon>Scleractinia</taxon>
        <taxon>Caryophylliina</taxon>
        <taxon>Caryophylliidae</taxon>
        <taxon>Desmophyllum</taxon>
    </lineage>
</organism>
<keyword evidence="1" id="KW-0175">Coiled coil</keyword>
<evidence type="ECO:0000256" key="2">
    <source>
        <dbReference type="SAM" id="MobiDB-lite"/>
    </source>
</evidence>
<sequence>MILSLRQLFRDPNDRGEQRTMDIPTPEIILENIEIFMRQWSKAEIDSIPLLPSAAVKEIDNLKHHVIKGCLSRIPPSGGTNRNEAIHKSLNKSLKRSRIGLELALAFLGLFFYKWNEKKISCKLNNKRKKIYYIKPVETYSVMTEDFTSDEQFGGSLTIQENAEAADCEFAENLSEIDDAINCINYLLDEHSDTSSDDGNFSSDDQNGDRSDDEDCVDFLHNADIANVIQQASNFACLSKHLEDIKGEASFSQSANDLIHLKNVLCLYLLLKWLMAEFAEQLLNKRKIRSPSSSTSPETKKDDISVTALNMSQEFGAQLQEILERLEKLDPIESSLVKIEIQLGNLEKRTHELEHFQGAAKKDINELQDGLNFTGKQVKENTDALVKAQAQIAELTRNVQKNQDKMNEIHTKNLYLRSLFAA</sequence>
<protein>
    <submittedName>
        <fullName evidence="3">Uncharacterized protein</fullName>
    </submittedName>
</protein>